<accession>A0A2M9HB84</accession>
<feature type="domain" description="Antitoxin FitA-like ribbon-helix-helix" evidence="1">
    <location>
        <begin position="2"/>
        <end position="38"/>
    </location>
</feature>
<keyword evidence="2" id="KW-0238">DNA-binding</keyword>
<evidence type="ECO:0000259" key="1">
    <source>
        <dbReference type="Pfam" id="PF22513"/>
    </source>
</evidence>
<dbReference type="Pfam" id="PF22513">
    <property type="entry name" value="FitA-like_RHH"/>
    <property type="match status" value="1"/>
</dbReference>
<dbReference type="Proteomes" id="UP000229095">
    <property type="component" value="Unassembled WGS sequence"/>
</dbReference>
<proteinExistence type="predicted"/>
<dbReference type="InterPro" id="IPR010985">
    <property type="entry name" value="Ribbon_hlx_hlx"/>
</dbReference>
<reference evidence="2 3" key="1">
    <citation type="submission" date="2017-10" db="EMBL/GenBank/DDBJ databases">
        <title>Draft genome sequences of strains TRE 1, TRE 9, TRE H and TRI 7, isolated from tamarins, belonging to four potential novel Bifidobacterium species.</title>
        <authorList>
            <person name="Mattarelli P."/>
            <person name="Modesto M."/>
            <person name="Puglisi E."/>
            <person name="Morelli L."/>
            <person name="Spezio C."/>
            <person name="Bonetti A."/>
            <person name="Sandri C."/>
        </authorList>
    </citation>
    <scope>NUCLEOTIDE SEQUENCE [LARGE SCALE GENOMIC DNA]</scope>
    <source>
        <strain evidence="3">TRE1</strain>
    </source>
</reference>
<dbReference type="SUPFAM" id="SSF47598">
    <property type="entry name" value="Ribbon-helix-helix"/>
    <property type="match status" value="1"/>
</dbReference>
<dbReference type="GO" id="GO:0003677">
    <property type="term" value="F:DNA binding"/>
    <property type="evidence" value="ECO:0007669"/>
    <property type="project" value="UniProtKB-KW"/>
</dbReference>
<keyword evidence="3" id="KW-1185">Reference proteome</keyword>
<dbReference type="GO" id="GO:0006355">
    <property type="term" value="P:regulation of DNA-templated transcription"/>
    <property type="evidence" value="ECO:0007669"/>
    <property type="project" value="InterPro"/>
</dbReference>
<protein>
    <submittedName>
        <fullName evidence="2">DNA-binding protein</fullName>
    </submittedName>
</protein>
<dbReference type="EMBL" id="PEBI01000001">
    <property type="protein sequence ID" value="PJM74057.1"/>
    <property type="molecule type" value="Genomic_DNA"/>
</dbReference>
<sequence>MATITIRKVDDGRIALLKREAEENNRSMESQARSIIEDHLAAYVAKRTMNAADFVAEMRELLDGEYIEGDEFDVRDRQDYGRPLPFEGAS</sequence>
<organism evidence="2 3">
    <name type="scientific">Bifidobacterium primatium</name>
    <dbReference type="NCBI Taxonomy" id="2045438"/>
    <lineage>
        <taxon>Bacteria</taxon>
        <taxon>Bacillati</taxon>
        <taxon>Actinomycetota</taxon>
        <taxon>Actinomycetes</taxon>
        <taxon>Bifidobacteriales</taxon>
        <taxon>Bifidobacteriaceae</taxon>
        <taxon>Bifidobacterium</taxon>
    </lineage>
</organism>
<evidence type="ECO:0000313" key="2">
    <source>
        <dbReference type="EMBL" id="PJM74057.1"/>
    </source>
</evidence>
<name>A0A2M9HB84_9BIFI</name>
<gene>
    <name evidence="2" type="ORF">CS006_02630</name>
</gene>
<comment type="caution">
    <text evidence="2">The sequence shown here is derived from an EMBL/GenBank/DDBJ whole genome shotgun (WGS) entry which is preliminary data.</text>
</comment>
<dbReference type="InterPro" id="IPR053853">
    <property type="entry name" value="FitA-like_RHH"/>
</dbReference>
<dbReference type="AlphaFoldDB" id="A0A2M9HB84"/>
<evidence type="ECO:0000313" key="3">
    <source>
        <dbReference type="Proteomes" id="UP000229095"/>
    </source>
</evidence>